<keyword evidence="4" id="KW-0812">Transmembrane</keyword>
<keyword evidence="10" id="KW-0675">Receptor</keyword>
<dbReference type="GO" id="GO:0030246">
    <property type="term" value="F:carbohydrate binding"/>
    <property type="evidence" value="ECO:0007669"/>
    <property type="project" value="InterPro"/>
</dbReference>
<dbReference type="eggNOG" id="COG4771">
    <property type="taxonomic scope" value="Bacteria"/>
</dbReference>
<keyword evidence="6" id="KW-0998">Cell outer membrane</keyword>
<dbReference type="PANTHER" id="PTHR30069">
    <property type="entry name" value="TONB-DEPENDENT OUTER MEMBRANE RECEPTOR"/>
    <property type="match status" value="1"/>
</dbReference>
<evidence type="ECO:0000256" key="1">
    <source>
        <dbReference type="ARBA" id="ARBA00004571"/>
    </source>
</evidence>
<evidence type="ECO:0000256" key="7">
    <source>
        <dbReference type="SAM" id="MobiDB-lite"/>
    </source>
</evidence>
<evidence type="ECO:0000256" key="8">
    <source>
        <dbReference type="SAM" id="SignalP"/>
    </source>
</evidence>
<keyword evidence="2" id="KW-0813">Transport</keyword>
<dbReference type="KEGG" id="bne:DA69_13835"/>
<dbReference type="AlphaFoldDB" id="A0A172Y9K5"/>
<keyword evidence="11" id="KW-1185">Reference proteome</keyword>
<name>A0A172Y9K5_9CAUL</name>
<evidence type="ECO:0000313" key="10">
    <source>
        <dbReference type="EMBL" id="ANF55715.1"/>
    </source>
</evidence>
<proteinExistence type="predicted"/>
<evidence type="ECO:0000256" key="5">
    <source>
        <dbReference type="ARBA" id="ARBA00023136"/>
    </source>
</evidence>
<dbReference type="InterPro" id="IPR036942">
    <property type="entry name" value="Beta-barrel_TonB_sf"/>
</dbReference>
<dbReference type="PANTHER" id="PTHR30069:SF46">
    <property type="entry name" value="OAR PROTEIN"/>
    <property type="match status" value="1"/>
</dbReference>
<accession>A0A172Y9K5</accession>
<dbReference type="STRING" id="588932.DA69_13835"/>
<dbReference type="GO" id="GO:0044718">
    <property type="term" value="P:siderophore transmembrane transport"/>
    <property type="evidence" value="ECO:0007669"/>
    <property type="project" value="TreeGrafter"/>
</dbReference>
<dbReference type="Pfam" id="PF13620">
    <property type="entry name" value="CarboxypepD_reg"/>
    <property type="match status" value="1"/>
</dbReference>
<dbReference type="Gene3D" id="2.60.40.1120">
    <property type="entry name" value="Carboxypeptidase-like, regulatory domain"/>
    <property type="match status" value="1"/>
</dbReference>
<keyword evidence="3" id="KW-1134">Transmembrane beta strand</keyword>
<evidence type="ECO:0000256" key="4">
    <source>
        <dbReference type="ARBA" id="ARBA00022692"/>
    </source>
</evidence>
<comment type="subcellular location">
    <subcellularLocation>
        <location evidence="1">Cell outer membrane</location>
        <topology evidence="1">Multi-pass membrane protein</topology>
    </subcellularLocation>
</comment>
<dbReference type="InterPro" id="IPR057601">
    <property type="entry name" value="Oar-like_b-barrel"/>
</dbReference>
<evidence type="ECO:0000256" key="3">
    <source>
        <dbReference type="ARBA" id="ARBA00022452"/>
    </source>
</evidence>
<organism evidence="10 11">
    <name type="scientific">Brevundimonas naejangsanensis</name>
    <dbReference type="NCBI Taxonomy" id="588932"/>
    <lineage>
        <taxon>Bacteria</taxon>
        <taxon>Pseudomonadati</taxon>
        <taxon>Pseudomonadota</taxon>
        <taxon>Alphaproteobacteria</taxon>
        <taxon>Caulobacterales</taxon>
        <taxon>Caulobacteraceae</taxon>
        <taxon>Brevundimonas</taxon>
    </lineage>
</organism>
<feature type="region of interest" description="Disordered" evidence="7">
    <location>
        <begin position="862"/>
        <end position="883"/>
    </location>
</feature>
<dbReference type="GO" id="GO:0015344">
    <property type="term" value="F:siderophore uptake transmembrane transporter activity"/>
    <property type="evidence" value="ECO:0007669"/>
    <property type="project" value="TreeGrafter"/>
</dbReference>
<evidence type="ECO:0000313" key="11">
    <source>
        <dbReference type="Proteomes" id="UP000077603"/>
    </source>
</evidence>
<dbReference type="GO" id="GO:0009279">
    <property type="term" value="C:cell outer membrane"/>
    <property type="evidence" value="ECO:0007669"/>
    <property type="project" value="UniProtKB-SubCell"/>
</dbReference>
<dbReference type="EMBL" id="CP015614">
    <property type="protein sequence ID" value="ANF55715.1"/>
    <property type="molecule type" value="Genomic_DNA"/>
</dbReference>
<evidence type="ECO:0000256" key="6">
    <source>
        <dbReference type="ARBA" id="ARBA00023237"/>
    </source>
</evidence>
<feature type="chain" id="PRO_5008004490" evidence="8">
    <location>
        <begin position="26"/>
        <end position="1096"/>
    </location>
</feature>
<keyword evidence="8" id="KW-0732">Signal</keyword>
<dbReference type="Pfam" id="PF25183">
    <property type="entry name" value="OMP_b-brl_4"/>
    <property type="match status" value="1"/>
</dbReference>
<dbReference type="SUPFAM" id="SSF56935">
    <property type="entry name" value="Porins"/>
    <property type="match status" value="1"/>
</dbReference>
<dbReference type="InterPro" id="IPR037066">
    <property type="entry name" value="Plug_dom_sf"/>
</dbReference>
<gene>
    <name evidence="10" type="ORF">DA69_13835</name>
</gene>
<dbReference type="OrthoDB" id="9768147at2"/>
<dbReference type="Gene3D" id="2.40.170.20">
    <property type="entry name" value="TonB-dependent receptor, beta-barrel domain"/>
    <property type="match status" value="1"/>
</dbReference>
<dbReference type="InterPro" id="IPR039426">
    <property type="entry name" value="TonB-dep_rcpt-like"/>
</dbReference>
<sequence>MLNRNLAYGVSAAAILLATSSAAFAQETTGGIRGVITDAAGAPVANTAVVVTHIPSGTSTTTVTNEEGLYTARNLRVGGPYSVTVMVDGQTETAQLGSVGIGAPTVFDVTVSAMAADAGATEVAEVVVRGVRAVRTSPTARLNLEDIETLPSISRDIKDIVRTTPFATVDPTNNDALSIGGQNTRYNAMLIDGIKQGDDFGLNGNGYPTLRSPISRSVLQAVSVDVAPYGVQYGSFTGGVINSVTKSGGNEFHGEAFWEVTNDSLRGDSFSYKDFVSGERQNRSLTGEFEETTWGATLSGPIIKDRLFFLVNYEKYESTQPVLSGPEGSGAVNQAPGITQAQVDQVRDIAKRIYGYDPLDWSADALTVQDEKYFAKLDWNINDQHRAVVSYQQTKGSDLRLNNTVTNGAYVSVGLLSSAYQIDQNLTAYKAQLFSDWTDTFSTEFSISRKETENLSNGLGGNDFAAMQVYLDEPIGPNTGVRRSIRFGPERSRHANMLTVDTMQYRLVGNWEAGFGHRFTGGYEREEQDIFNLFVQVANAEYEFASLADFEARKASSVGYTNAASNNKNDGGASFSYALNTLFLQDEWSVSPNLTLTAGLRYDWYTSDDKPKYNKAFYDRFGFGNDTNLDGISILQPRFGFNWRPDPTLTVYGGFGRFQGGSPNVWISNSYSNPGNLTGSFQCRVNTNYQSQFAGGFGVCQNGSYLTNVDGLNPNQQLKDKVTESAQLGTGNINLISPAFKTPSIWKTSLGVNKIFDLSRFNMGSGWSLTAEYVHSELENAIGWVDLSMAQTQNGTAPDGRPIFGPNPVRRGQQVLMLTNLNGGKTDQFAIGLDKAWYDGWLDGAGFNLSYTYLDSTDRSPATSSTASSNFGNNALSDPNNPELADSNYEIEHALKLNLTYSRAFFGDYRTRFNLYAQRRSGLPYSYTFGTSPANLYGEHVTTQRQLLYVPAADSAGNVTATSDPRVTYGPNFNVGAFNDFLHSTGLIKYAGEISPRNAFKSPYVTTVDLHISQELPAFFPGGAKLEGYVDVKNLGNLINDEWGTIQQIGFPYTSNNVGASIVDGKYNYTLFTPRSPSTFGTESVWQVKVGVRYRF</sequence>
<keyword evidence="5" id="KW-0472">Membrane</keyword>
<feature type="domain" description="TonB-dependent transporter Oar-like beta-barrel" evidence="9">
    <location>
        <begin position="244"/>
        <end position="1038"/>
    </location>
</feature>
<reference evidence="10 11" key="1">
    <citation type="journal article" date="2014" name="Genome Announc.">
        <title>Genome Sequence of a Promising Hydrogen-Producing Facultative Anaerobic Bacterium, Brevundimonas naejangsanensis Strain B1.</title>
        <authorList>
            <person name="Su H."/>
            <person name="Zhang T."/>
            <person name="Bao M."/>
            <person name="Jiang Y."/>
            <person name="Wang Y."/>
            <person name="Tan T."/>
        </authorList>
    </citation>
    <scope>NUCLEOTIDE SEQUENCE [LARGE SCALE GENOMIC DNA]</scope>
    <source>
        <strain evidence="10 11">B1</strain>
    </source>
</reference>
<dbReference type="Gene3D" id="2.170.130.10">
    <property type="entry name" value="TonB-dependent receptor, plug domain"/>
    <property type="match status" value="1"/>
</dbReference>
<feature type="compositionally biased region" description="Polar residues" evidence="7">
    <location>
        <begin position="862"/>
        <end position="880"/>
    </location>
</feature>
<protein>
    <submittedName>
        <fullName evidence="10">TonB-dependent receptor</fullName>
    </submittedName>
</protein>
<dbReference type="SUPFAM" id="SSF49452">
    <property type="entry name" value="Starch-binding domain-like"/>
    <property type="match status" value="1"/>
</dbReference>
<feature type="signal peptide" evidence="8">
    <location>
        <begin position="1"/>
        <end position="25"/>
    </location>
</feature>
<evidence type="ECO:0000256" key="2">
    <source>
        <dbReference type="ARBA" id="ARBA00022448"/>
    </source>
</evidence>
<dbReference type="Proteomes" id="UP000077603">
    <property type="component" value="Chromosome"/>
</dbReference>
<dbReference type="InterPro" id="IPR013784">
    <property type="entry name" value="Carb-bd-like_fold"/>
</dbReference>
<evidence type="ECO:0000259" key="9">
    <source>
        <dbReference type="Pfam" id="PF25183"/>
    </source>
</evidence>
<dbReference type="RefSeq" id="WP_025978640.1">
    <property type="nucleotide sequence ID" value="NZ_CP015614.1"/>
</dbReference>